<protein>
    <submittedName>
        <fullName evidence="1">Uncharacterized protein</fullName>
    </submittedName>
</protein>
<gene>
    <name evidence="1" type="ORF">BCV70DRAFT_197129</name>
</gene>
<reference evidence="1 2" key="1">
    <citation type="journal article" date="2018" name="Mol. Biol. Evol.">
        <title>Broad Genomic Sampling Reveals a Smut Pathogenic Ancestry of the Fungal Clade Ustilaginomycotina.</title>
        <authorList>
            <person name="Kijpornyongpan T."/>
            <person name="Mondo S.J."/>
            <person name="Barry K."/>
            <person name="Sandor L."/>
            <person name="Lee J."/>
            <person name="Lipzen A."/>
            <person name="Pangilinan J."/>
            <person name="LaButti K."/>
            <person name="Hainaut M."/>
            <person name="Henrissat B."/>
            <person name="Grigoriev I.V."/>
            <person name="Spatafora J.W."/>
            <person name="Aime M.C."/>
        </authorList>
    </citation>
    <scope>NUCLEOTIDE SEQUENCE [LARGE SCALE GENOMIC DNA]</scope>
    <source>
        <strain evidence="1 2">MCA 3645</strain>
    </source>
</reference>
<dbReference type="Proteomes" id="UP000246740">
    <property type="component" value="Unassembled WGS sequence"/>
</dbReference>
<evidence type="ECO:0000313" key="2">
    <source>
        <dbReference type="Proteomes" id="UP000246740"/>
    </source>
</evidence>
<keyword evidence="2" id="KW-1185">Reference proteome</keyword>
<evidence type="ECO:0000313" key="1">
    <source>
        <dbReference type="EMBL" id="PWZ02870.1"/>
    </source>
</evidence>
<dbReference type="InParanoid" id="A0A317XY65"/>
<dbReference type="AlphaFoldDB" id="A0A317XY65"/>
<accession>A0A317XY65</accession>
<sequence length="52" mass="5587">MRLYGVLAIAVAVAVGFYSSICSIRSLSFPLSRSCDTVARLNKSQLAATYQS</sequence>
<name>A0A317XY65_9BASI</name>
<proteinExistence type="predicted"/>
<dbReference type="EMBL" id="KZ819188">
    <property type="protein sequence ID" value="PWZ02870.1"/>
    <property type="molecule type" value="Genomic_DNA"/>
</dbReference>
<organism evidence="1 2">
    <name type="scientific">Testicularia cyperi</name>
    <dbReference type="NCBI Taxonomy" id="1882483"/>
    <lineage>
        <taxon>Eukaryota</taxon>
        <taxon>Fungi</taxon>
        <taxon>Dikarya</taxon>
        <taxon>Basidiomycota</taxon>
        <taxon>Ustilaginomycotina</taxon>
        <taxon>Ustilaginomycetes</taxon>
        <taxon>Ustilaginales</taxon>
        <taxon>Anthracoideaceae</taxon>
        <taxon>Testicularia</taxon>
    </lineage>
</organism>